<dbReference type="AlphaFoldDB" id="A0A063YK94"/>
<gene>
    <name evidence="9" type="ORF">JN03_0457</name>
</gene>
<dbReference type="GO" id="GO:0045259">
    <property type="term" value="C:proton-transporting ATP synthase complex"/>
    <property type="evidence" value="ECO:0007669"/>
    <property type="project" value="UniProtKB-KW"/>
</dbReference>
<keyword evidence="6" id="KW-0472">Membrane</keyword>
<evidence type="ECO:0000256" key="7">
    <source>
        <dbReference type="ARBA" id="ARBA00023196"/>
    </source>
</evidence>
<evidence type="ECO:0000256" key="4">
    <source>
        <dbReference type="ARBA" id="ARBA00022781"/>
    </source>
</evidence>
<dbReference type="RefSeq" id="WP_036458110.1">
    <property type="nucleotide sequence ID" value="NZ_JAQRAW010000004.1"/>
</dbReference>
<dbReference type="NCBIfam" id="NF045933">
    <property type="entry name" value="MSC_0622_gamma"/>
    <property type="match status" value="1"/>
</dbReference>
<protein>
    <submittedName>
        <fullName evidence="9">ATP synthase gamma subunit</fullName>
    </submittedName>
</protein>
<dbReference type="InterPro" id="IPR035968">
    <property type="entry name" value="ATP_synth_F1_ATPase_gsu"/>
</dbReference>
<proteinExistence type="inferred from homology"/>
<keyword evidence="8" id="KW-0066">ATP synthesis</keyword>
<comment type="similarity">
    <text evidence="2">Belongs to the ATPase gamma chain family.</text>
</comment>
<dbReference type="SUPFAM" id="SSF52943">
    <property type="entry name" value="ATP synthase (F1-ATPase), gamma subunit"/>
    <property type="match status" value="1"/>
</dbReference>
<evidence type="ECO:0000256" key="8">
    <source>
        <dbReference type="ARBA" id="ARBA00023310"/>
    </source>
</evidence>
<comment type="caution">
    <text evidence="9">The sequence shown here is derived from an EMBL/GenBank/DDBJ whole genome shotgun (WGS) entry which is preliminary data.</text>
</comment>
<sequence>MHIKKIEQKKQNLEHILLKTNSDKNILLITIMKLTSQLNFYIQNALLNKNLIDLVNEKYAINNKFVSHNKTLKFFRIKKQKELWIYLTEEQKYQTDSYSRYEKMILQKVAKKNVEFITVGNRAKQFCLEHKFEIIHSYDSTDAPLLANNLAEIIKVLYSENSYDNVHFVINTNKNYNESFNILPIQNLDIHKLAKSDTEQPTENVMEYQIFPNIDDFVNNEISIYLENVIWALIVESSFYNAKNGLVTVNKIIKDIEEMVSKIKKKLLKIKRENEIEELVLLTKNNNSFDSQEGDNNG</sequence>
<dbReference type="Proteomes" id="UP000294882">
    <property type="component" value="Unassembled WGS sequence"/>
</dbReference>
<evidence type="ECO:0000256" key="1">
    <source>
        <dbReference type="ARBA" id="ARBA00004170"/>
    </source>
</evidence>
<evidence type="ECO:0000313" key="10">
    <source>
        <dbReference type="Proteomes" id="UP000294882"/>
    </source>
</evidence>
<evidence type="ECO:0000256" key="3">
    <source>
        <dbReference type="ARBA" id="ARBA00022448"/>
    </source>
</evidence>
<organism evidence="9 10">
    <name type="scientific">Metamycoplasma hyosynoviae</name>
    <dbReference type="NCBI Taxonomy" id="29559"/>
    <lineage>
        <taxon>Bacteria</taxon>
        <taxon>Bacillati</taxon>
        <taxon>Mycoplasmatota</taxon>
        <taxon>Mycoplasmoidales</taxon>
        <taxon>Metamycoplasmataceae</taxon>
        <taxon>Metamycoplasma</taxon>
    </lineage>
</organism>
<comment type="subcellular location">
    <subcellularLocation>
        <location evidence="1">Membrane</location>
        <topology evidence="1">Peripheral membrane protein</topology>
    </subcellularLocation>
</comment>
<dbReference type="GO" id="GO:0046933">
    <property type="term" value="F:proton-transporting ATP synthase activity, rotational mechanism"/>
    <property type="evidence" value="ECO:0007669"/>
    <property type="project" value="InterPro"/>
</dbReference>
<keyword evidence="4" id="KW-0375">Hydrogen ion transport</keyword>
<dbReference type="Gene3D" id="3.40.1380.10">
    <property type="match status" value="1"/>
</dbReference>
<dbReference type="EMBL" id="SOCH01000004">
    <property type="protein sequence ID" value="TDU96780.1"/>
    <property type="molecule type" value="Genomic_DNA"/>
</dbReference>
<reference evidence="9 10" key="1">
    <citation type="submission" date="2019-03" db="EMBL/GenBank/DDBJ databases">
        <title>Genomic Encyclopedia of Archaeal and Bacterial Type Strains, Phase II (KMG-II): from individual species to whole genera.</title>
        <authorList>
            <person name="Goeker M."/>
        </authorList>
    </citation>
    <scope>NUCLEOTIDE SEQUENCE [LARGE SCALE GENOMIC DNA]</scope>
    <source>
        <strain evidence="9 10">ATCC 25591</strain>
    </source>
</reference>
<evidence type="ECO:0000313" key="9">
    <source>
        <dbReference type="EMBL" id="TDU96780.1"/>
    </source>
</evidence>
<keyword evidence="5" id="KW-0406">Ion transport</keyword>
<evidence type="ECO:0000256" key="5">
    <source>
        <dbReference type="ARBA" id="ARBA00023065"/>
    </source>
</evidence>
<name>A0A063YK94_9BACT</name>
<evidence type="ECO:0000256" key="2">
    <source>
        <dbReference type="ARBA" id="ARBA00007681"/>
    </source>
</evidence>
<evidence type="ECO:0000256" key="6">
    <source>
        <dbReference type="ARBA" id="ARBA00023136"/>
    </source>
</evidence>
<keyword evidence="7" id="KW-0139">CF(1)</keyword>
<keyword evidence="3" id="KW-0813">Transport</keyword>
<accession>A0A063YK94</accession>